<dbReference type="SUPFAM" id="SSF100895">
    <property type="entry name" value="Kazal-type serine protease inhibitors"/>
    <property type="match status" value="1"/>
</dbReference>
<reference evidence="4" key="1">
    <citation type="submission" date="2018-01" db="EMBL/GenBank/DDBJ databases">
        <authorList>
            <person name="Alioto T."/>
            <person name="Alioto T."/>
        </authorList>
    </citation>
    <scope>NUCLEOTIDE SEQUENCE [LARGE SCALE GENOMIC DNA]</scope>
</reference>
<evidence type="ECO:0000313" key="3">
    <source>
        <dbReference type="EMBL" id="SPP80656.1"/>
    </source>
</evidence>
<accession>A0A3B0K4V8</accession>
<dbReference type="Proteomes" id="UP000268350">
    <property type="component" value="Unassembled WGS sequence"/>
</dbReference>
<keyword evidence="1" id="KW-0732">Signal</keyword>
<feature type="signal peptide" evidence="1">
    <location>
        <begin position="1"/>
        <end position="20"/>
    </location>
</feature>
<name>A0A3B0K4V8_DROGU</name>
<dbReference type="Gene3D" id="3.30.60.30">
    <property type="match status" value="2"/>
</dbReference>
<sequence>MKSYFLVPLFLVLALGQVSANCTGDCPDEEEVVWALSPSGDSCTVFRNKCYFIKANCVRKPALIESTKEECQKFCPQICPLLYRPTSGNYKGQTREFSNDCVKNAHICRTGETEYTDQSLDMQTSKEMHGTIMLILALGSLLSLMGFIRAEEAPLFDCSVKFKCSAEKDFVWATADERCFVFHNKCLMRVEQCARTVSGKTELIETDRETCKPNCNKICLDLYDPVCAQIFQEEYITFSNECEMRNSLCENERPYSYYATGECVESPVG</sequence>
<keyword evidence="4" id="KW-1185">Reference proteome</keyword>
<dbReference type="InterPro" id="IPR036058">
    <property type="entry name" value="Kazal_dom_sf"/>
</dbReference>
<feature type="domain" description="Kazal-like" evidence="2">
    <location>
        <begin position="212"/>
        <end position="265"/>
    </location>
</feature>
<protein>
    <recommendedName>
        <fullName evidence="2">Kazal-like domain-containing protein</fullName>
    </recommendedName>
</protein>
<dbReference type="AlphaFoldDB" id="A0A3B0K4V8"/>
<evidence type="ECO:0000313" key="4">
    <source>
        <dbReference type="Proteomes" id="UP000268350"/>
    </source>
</evidence>
<proteinExistence type="predicted"/>
<evidence type="ECO:0000259" key="2">
    <source>
        <dbReference type="PROSITE" id="PS51465"/>
    </source>
</evidence>
<organism evidence="3 4">
    <name type="scientific">Drosophila guanche</name>
    <name type="common">Fruit fly</name>
    <dbReference type="NCBI Taxonomy" id="7266"/>
    <lineage>
        <taxon>Eukaryota</taxon>
        <taxon>Metazoa</taxon>
        <taxon>Ecdysozoa</taxon>
        <taxon>Arthropoda</taxon>
        <taxon>Hexapoda</taxon>
        <taxon>Insecta</taxon>
        <taxon>Pterygota</taxon>
        <taxon>Neoptera</taxon>
        <taxon>Endopterygota</taxon>
        <taxon>Diptera</taxon>
        <taxon>Brachycera</taxon>
        <taxon>Muscomorpha</taxon>
        <taxon>Ephydroidea</taxon>
        <taxon>Drosophilidae</taxon>
        <taxon>Drosophila</taxon>
        <taxon>Sophophora</taxon>
    </lineage>
</organism>
<dbReference type="PROSITE" id="PS51465">
    <property type="entry name" value="KAZAL_2"/>
    <property type="match status" value="1"/>
</dbReference>
<evidence type="ECO:0000256" key="1">
    <source>
        <dbReference type="SAM" id="SignalP"/>
    </source>
</evidence>
<dbReference type="OrthoDB" id="8056624at2759"/>
<dbReference type="EMBL" id="OUUW01000005">
    <property type="protein sequence ID" value="SPP80656.1"/>
    <property type="molecule type" value="Genomic_DNA"/>
</dbReference>
<feature type="chain" id="PRO_5017245586" description="Kazal-like domain-containing protein" evidence="1">
    <location>
        <begin position="21"/>
        <end position="269"/>
    </location>
</feature>
<gene>
    <name evidence="3" type="ORF">DGUA_6G005565</name>
</gene>
<dbReference type="InterPro" id="IPR002350">
    <property type="entry name" value="Kazal_dom"/>
</dbReference>